<evidence type="ECO:0000256" key="8">
    <source>
        <dbReference type="ARBA" id="ARBA00022967"/>
    </source>
</evidence>
<keyword evidence="9 17" id="KW-0249">Electron transport</keyword>
<name>A0A520M711_9GAMM</name>
<proteinExistence type="inferred from homology"/>
<dbReference type="InterPro" id="IPR045187">
    <property type="entry name" value="CcO_II"/>
</dbReference>
<dbReference type="EMBL" id="SHBM01000036">
    <property type="protein sequence ID" value="RZO16929.1"/>
    <property type="molecule type" value="Genomic_DNA"/>
</dbReference>
<dbReference type="Gene3D" id="2.60.40.420">
    <property type="entry name" value="Cupredoxins - blue copper proteins"/>
    <property type="match status" value="1"/>
</dbReference>
<dbReference type="Pfam" id="PF00116">
    <property type="entry name" value="COX2"/>
    <property type="match status" value="1"/>
</dbReference>
<accession>A0A520M711</accession>
<keyword evidence="12 18" id="KW-0186">Copper</keyword>
<dbReference type="GO" id="GO:0004129">
    <property type="term" value="F:cytochrome-c oxidase activity"/>
    <property type="evidence" value="ECO:0007669"/>
    <property type="project" value="UniProtKB-EC"/>
</dbReference>
<evidence type="ECO:0000256" key="14">
    <source>
        <dbReference type="ARBA" id="ARBA00024688"/>
    </source>
</evidence>
<feature type="domain" description="Cytochrome c" evidence="22">
    <location>
        <begin position="284"/>
        <end position="363"/>
    </location>
</feature>
<evidence type="ECO:0000256" key="16">
    <source>
        <dbReference type="PROSITE-ProRule" id="PRU00433"/>
    </source>
</evidence>
<dbReference type="GO" id="GO:0042773">
    <property type="term" value="P:ATP synthesis coupled electron transport"/>
    <property type="evidence" value="ECO:0007669"/>
    <property type="project" value="TreeGrafter"/>
</dbReference>
<sequence>MLGIYMTNIRNLIFSSKSYAVLLTLFSVATSADWNALNMTQGVTDISKEVYELHMLIFWICVVIGVLVFGVMFYSMYAYTKKKNPVPATFHENTKVELAWTIIPFLILIAMAVPASKTLQNIYDDEAGDINIQVVGYQWKWQYRYLEDEISFFSNLMTDQDEIYNKVPKGENYLQEVDEMVLVPTGKKIRFLITANDVIHSWWVPAFAIKQDAIPGFINTAWTVIDEPGVYRGKCTELCGKNHGFMPIVVKAVEQEEYDLWVSEKRSAAIALAELTEKDWTKEELIERGEALYAKNCVACHQTNGQGLPPIFPTLVGSDIVLNNKDEQIKILMEGVQGSAMASFSYLSEVEMASVITYTRQSWGNAQKGDGEIVIPKDIVEYKQSKI</sequence>
<feature type="domain" description="Cytochrome oxidase subunit II transmembrane region profile" evidence="21">
    <location>
        <begin position="31"/>
        <end position="126"/>
    </location>
</feature>
<dbReference type="PROSITE" id="PS00078">
    <property type="entry name" value="COX2"/>
    <property type="match status" value="1"/>
</dbReference>
<dbReference type="Pfam" id="PF02790">
    <property type="entry name" value="COX2_TM"/>
    <property type="match status" value="1"/>
</dbReference>
<protein>
    <recommendedName>
        <fullName evidence="18">Cytochrome c oxidase subunit 2</fullName>
        <ecNumber evidence="18">7.1.1.9</ecNumber>
    </recommendedName>
</protein>
<feature type="domain" description="Cytochrome oxidase subunit II copper A binding" evidence="20">
    <location>
        <begin position="127"/>
        <end position="264"/>
    </location>
</feature>
<dbReference type="PROSITE" id="PS50999">
    <property type="entry name" value="COX2_TM"/>
    <property type="match status" value="1"/>
</dbReference>
<dbReference type="PANTHER" id="PTHR22888">
    <property type="entry name" value="CYTOCHROME C OXIDASE, SUBUNIT II"/>
    <property type="match status" value="1"/>
</dbReference>
<dbReference type="InterPro" id="IPR002429">
    <property type="entry name" value="CcO_II-like_C"/>
</dbReference>
<organism evidence="23 24">
    <name type="scientific">SAR86 cluster bacterium</name>
    <dbReference type="NCBI Taxonomy" id="2030880"/>
    <lineage>
        <taxon>Bacteria</taxon>
        <taxon>Pseudomonadati</taxon>
        <taxon>Pseudomonadota</taxon>
        <taxon>Gammaproteobacteria</taxon>
        <taxon>SAR86 cluster</taxon>
    </lineage>
</organism>
<keyword evidence="6 17" id="KW-0812">Transmembrane</keyword>
<dbReference type="InterPro" id="IPR011759">
    <property type="entry name" value="Cyt_c_oxidase_su2_TM_dom"/>
</dbReference>
<comment type="catalytic activity">
    <reaction evidence="15 18">
        <text>4 Fe(II)-[cytochrome c] + O2 + 8 H(+)(in) = 4 Fe(III)-[cytochrome c] + 2 H2O + 4 H(+)(out)</text>
        <dbReference type="Rhea" id="RHEA:11436"/>
        <dbReference type="Rhea" id="RHEA-COMP:10350"/>
        <dbReference type="Rhea" id="RHEA-COMP:14399"/>
        <dbReference type="ChEBI" id="CHEBI:15377"/>
        <dbReference type="ChEBI" id="CHEBI:15378"/>
        <dbReference type="ChEBI" id="CHEBI:15379"/>
        <dbReference type="ChEBI" id="CHEBI:29033"/>
        <dbReference type="ChEBI" id="CHEBI:29034"/>
        <dbReference type="EC" id="7.1.1.9"/>
    </reaction>
</comment>
<evidence type="ECO:0000256" key="3">
    <source>
        <dbReference type="ARBA" id="ARBA00022448"/>
    </source>
</evidence>
<gene>
    <name evidence="23" type="primary">coxB</name>
    <name evidence="23" type="ORF">EVB00_02560</name>
</gene>
<evidence type="ECO:0000256" key="2">
    <source>
        <dbReference type="ARBA" id="ARBA00007866"/>
    </source>
</evidence>
<evidence type="ECO:0000313" key="23">
    <source>
        <dbReference type="EMBL" id="RZO16929.1"/>
    </source>
</evidence>
<keyword evidence="8" id="KW-1278">Translocase</keyword>
<dbReference type="PANTHER" id="PTHR22888:SF9">
    <property type="entry name" value="CYTOCHROME C OXIDASE SUBUNIT 2"/>
    <property type="match status" value="1"/>
</dbReference>
<evidence type="ECO:0000256" key="17">
    <source>
        <dbReference type="RuleBase" id="RU000456"/>
    </source>
</evidence>
<dbReference type="PRINTS" id="PR01166">
    <property type="entry name" value="CYCOXIDASEII"/>
</dbReference>
<evidence type="ECO:0000256" key="19">
    <source>
        <dbReference type="SAM" id="Phobius"/>
    </source>
</evidence>
<dbReference type="SUPFAM" id="SSF46626">
    <property type="entry name" value="Cytochrome c"/>
    <property type="match status" value="1"/>
</dbReference>
<dbReference type="Gene3D" id="1.10.287.90">
    <property type="match status" value="1"/>
</dbReference>
<evidence type="ECO:0000256" key="10">
    <source>
        <dbReference type="ARBA" id="ARBA00022989"/>
    </source>
</evidence>
<keyword evidence="23" id="KW-0560">Oxidoreductase</keyword>
<evidence type="ECO:0000259" key="20">
    <source>
        <dbReference type="PROSITE" id="PS50857"/>
    </source>
</evidence>
<dbReference type="SUPFAM" id="SSF81464">
    <property type="entry name" value="Cytochrome c oxidase subunit II-like, transmembrane region"/>
    <property type="match status" value="1"/>
</dbReference>
<keyword evidence="3 17" id="KW-0813">Transport</keyword>
<evidence type="ECO:0000256" key="13">
    <source>
        <dbReference type="ARBA" id="ARBA00023136"/>
    </source>
</evidence>
<evidence type="ECO:0000259" key="22">
    <source>
        <dbReference type="PROSITE" id="PS51007"/>
    </source>
</evidence>
<dbReference type="InterPro" id="IPR014222">
    <property type="entry name" value="Cyt_c_oxidase_su2"/>
</dbReference>
<dbReference type="Gene3D" id="1.10.760.10">
    <property type="entry name" value="Cytochrome c-like domain"/>
    <property type="match status" value="1"/>
</dbReference>
<evidence type="ECO:0000256" key="4">
    <source>
        <dbReference type="ARBA" id="ARBA00022617"/>
    </source>
</evidence>
<keyword evidence="4 16" id="KW-0349">Heme</keyword>
<evidence type="ECO:0000256" key="6">
    <source>
        <dbReference type="ARBA" id="ARBA00022692"/>
    </source>
</evidence>
<comment type="function">
    <text evidence="14 18">Subunits I and II form the functional core of the enzyme complex. Electrons originating in cytochrome c are transferred via heme a and Cu(A) to the binuclear center formed by heme a3 and Cu(B).</text>
</comment>
<dbReference type="PROSITE" id="PS50857">
    <property type="entry name" value="COX2_CUA"/>
    <property type="match status" value="1"/>
</dbReference>
<evidence type="ECO:0000256" key="15">
    <source>
        <dbReference type="ARBA" id="ARBA00047816"/>
    </source>
</evidence>
<dbReference type="GO" id="GO:0016491">
    <property type="term" value="F:oxidoreductase activity"/>
    <property type="evidence" value="ECO:0007669"/>
    <property type="project" value="UniProtKB-KW"/>
</dbReference>
<dbReference type="InterPro" id="IPR036909">
    <property type="entry name" value="Cyt_c-like_dom_sf"/>
</dbReference>
<keyword evidence="7 16" id="KW-0479">Metal-binding</keyword>
<dbReference type="InterPro" id="IPR001505">
    <property type="entry name" value="Copper_CuA"/>
</dbReference>
<evidence type="ECO:0000256" key="11">
    <source>
        <dbReference type="ARBA" id="ARBA00023004"/>
    </source>
</evidence>
<keyword evidence="13 19" id="KW-0472">Membrane</keyword>
<reference evidence="23 24" key="1">
    <citation type="submission" date="2019-02" db="EMBL/GenBank/DDBJ databases">
        <title>Prokaryotic population dynamics and viral predation in marine succession experiment using metagenomics: the confinement effect.</title>
        <authorList>
            <person name="Haro-Moreno J.M."/>
            <person name="Rodriguez-Valera F."/>
            <person name="Lopez-Perez M."/>
        </authorList>
    </citation>
    <scope>NUCLEOTIDE SEQUENCE [LARGE SCALE GENOMIC DNA]</scope>
    <source>
        <strain evidence="23">MED-G167</strain>
    </source>
</reference>
<evidence type="ECO:0000256" key="5">
    <source>
        <dbReference type="ARBA" id="ARBA00022660"/>
    </source>
</evidence>
<dbReference type="AlphaFoldDB" id="A0A520M711"/>
<comment type="cofactor">
    <cofactor evidence="18">
        <name>Cu cation</name>
        <dbReference type="ChEBI" id="CHEBI:23378"/>
    </cofactor>
    <text evidence="18">Binds a copper A center.</text>
</comment>
<dbReference type="Pfam" id="PF13442">
    <property type="entry name" value="Cytochrome_CBB3"/>
    <property type="match status" value="1"/>
</dbReference>
<evidence type="ECO:0000313" key="24">
    <source>
        <dbReference type="Proteomes" id="UP000318359"/>
    </source>
</evidence>
<evidence type="ECO:0000256" key="9">
    <source>
        <dbReference type="ARBA" id="ARBA00022982"/>
    </source>
</evidence>
<keyword evidence="11 16" id="KW-0408">Iron</keyword>
<feature type="transmembrane region" description="Helical" evidence="19">
    <location>
        <begin position="56"/>
        <end position="77"/>
    </location>
</feature>
<dbReference type="InterPro" id="IPR009056">
    <property type="entry name" value="Cyt_c-like_dom"/>
</dbReference>
<evidence type="ECO:0000256" key="12">
    <source>
        <dbReference type="ARBA" id="ARBA00023008"/>
    </source>
</evidence>
<dbReference type="GO" id="GO:0020037">
    <property type="term" value="F:heme binding"/>
    <property type="evidence" value="ECO:0007669"/>
    <property type="project" value="InterPro"/>
</dbReference>
<comment type="similarity">
    <text evidence="2 17">Belongs to the cytochrome c oxidase subunit 2 family.</text>
</comment>
<dbReference type="Proteomes" id="UP000318359">
    <property type="component" value="Unassembled WGS sequence"/>
</dbReference>
<dbReference type="SUPFAM" id="SSF49503">
    <property type="entry name" value="Cupredoxins"/>
    <property type="match status" value="1"/>
</dbReference>
<evidence type="ECO:0000256" key="7">
    <source>
        <dbReference type="ARBA" id="ARBA00022723"/>
    </source>
</evidence>
<feature type="transmembrane region" description="Helical" evidence="19">
    <location>
        <begin position="98"/>
        <end position="115"/>
    </location>
</feature>
<dbReference type="GO" id="GO:0005886">
    <property type="term" value="C:plasma membrane"/>
    <property type="evidence" value="ECO:0007669"/>
    <property type="project" value="UniProtKB-SubCell"/>
</dbReference>
<evidence type="ECO:0000259" key="21">
    <source>
        <dbReference type="PROSITE" id="PS50999"/>
    </source>
</evidence>
<keyword evidence="5 17" id="KW-0679">Respiratory chain</keyword>
<dbReference type="InterPro" id="IPR008972">
    <property type="entry name" value="Cupredoxin"/>
</dbReference>
<dbReference type="GO" id="GO:0005507">
    <property type="term" value="F:copper ion binding"/>
    <property type="evidence" value="ECO:0007669"/>
    <property type="project" value="InterPro"/>
</dbReference>
<comment type="subcellular location">
    <subcellularLocation>
        <location evidence="17">Cell membrane</location>
        <topology evidence="17">Multi-pass membrane protein</topology>
    </subcellularLocation>
    <subcellularLocation>
        <location evidence="1">Membrane</location>
        <topology evidence="1">Multi-pass membrane protein</topology>
    </subcellularLocation>
</comment>
<dbReference type="NCBIfam" id="TIGR02866">
    <property type="entry name" value="CoxB"/>
    <property type="match status" value="1"/>
</dbReference>
<dbReference type="InterPro" id="IPR036257">
    <property type="entry name" value="Cyt_c_oxidase_su2_TM_sf"/>
</dbReference>
<evidence type="ECO:0000256" key="1">
    <source>
        <dbReference type="ARBA" id="ARBA00004141"/>
    </source>
</evidence>
<dbReference type="EC" id="7.1.1.9" evidence="18"/>
<keyword evidence="10 19" id="KW-1133">Transmembrane helix</keyword>
<dbReference type="PROSITE" id="PS51007">
    <property type="entry name" value="CYTC"/>
    <property type="match status" value="1"/>
</dbReference>
<evidence type="ECO:0000256" key="18">
    <source>
        <dbReference type="RuleBase" id="RU004024"/>
    </source>
</evidence>
<comment type="caution">
    <text evidence="23">The sequence shown here is derived from an EMBL/GenBank/DDBJ whole genome shotgun (WGS) entry which is preliminary data.</text>
</comment>